<name>A0ABW9JCM8_9SPHI</name>
<evidence type="ECO:0000313" key="3">
    <source>
        <dbReference type="Proteomes" id="UP001517247"/>
    </source>
</evidence>
<comment type="caution">
    <text evidence="2">The sequence shown here is derived from an EMBL/GenBank/DDBJ whole genome shotgun (WGS) entry which is preliminary data.</text>
</comment>
<reference evidence="2 3" key="1">
    <citation type="submission" date="2024-12" db="EMBL/GenBank/DDBJ databases">
        <authorList>
            <person name="Hu S."/>
        </authorList>
    </citation>
    <scope>NUCLEOTIDE SEQUENCE [LARGE SCALE GENOMIC DNA]</scope>
    <source>
        <strain evidence="2 3">THG-T11</strain>
    </source>
</reference>
<feature type="transmembrane region" description="Helical" evidence="1">
    <location>
        <begin position="132"/>
        <end position="151"/>
    </location>
</feature>
<accession>A0ABW9JCM8</accession>
<dbReference type="RefSeq" id="WP_138724682.1">
    <property type="nucleotide sequence ID" value="NZ_SSHJ02000009.1"/>
</dbReference>
<gene>
    <name evidence="2" type="ORF">E6A44_018680</name>
</gene>
<dbReference type="PROSITE" id="PS51257">
    <property type="entry name" value="PROKAR_LIPOPROTEIN"/>
    <property type="match status" value="1"/>
</dbReference>
<dbReference type="EMBL" id="SSHJ02000009">
    <property type="protein sequence ID" value="MFN0257617.1"/>
    <property type="molecule type" value="Genomic_DNA"/>
</dbReference>
<evidence type="ECO:0000256" key="1">
    <source>
        <dbReference type="SAM" id="Phobius"/>
    </source>
</evidence>
<organism evidence="2 3">
    <name type="scientific">Pedobacter ureilyticus</name>
    <dbReference type="NCBI Taxonomy" id="1393051"/>
    <lineage>
        <taxon>Bacteria</taxon>
        <taxon>Pseudomonadati</taxon>
        <taxon>Bacteroidota</taxon>
        <taxon>Sphingobacteriia</taxon>
        <taxon>Sphingobacteriales</taxon>
        <taxon>Sphingobacteriaceae</taxon>
        <taxon>Pedobacter</taxon>
    </lineage>
</organism>
<sequence length="156" mass="17910">MRIASYLLMVLICGCSAKRKLTESSVVNTEKITEAQILQTKNQYSESYSLSTDSANQTHFLKLYPKGDFVINKDGFKGSADSLIWYSNVQRLDKHQHLERQNQAQSKSEVHKRLEKKVLREQRKALAKTSLSFWWILAGGAILILVVMPKLRLRNI</sequence>
<keyword evidence="1" id="KW-0472">Membrane</keyword>
<keyword evidence="3" id="KW-1185">Reference proteome</keyword>
<proteinExistence type="predicted"/>
<dbReference type="Proteomes" id="UP001517247">
    <property type="component" value="Unassembled WGS sequence"/>
</dbReference>
<evidence type="ECO:0000313" key="2">
    <source>
        <dbReference type="EMBL" id="MFN0257617.1"/>
    </source>
</evidence>
<keyword evidence="1" id="KW-1133">Transmembrane helix</keyword>
<protein>
    <recommendedName>
        <fullName evidence="4">Lipoprotein</fullName>
    </recommendedName>
</protein>
<keyword evidence="1" id="KW-0812">Transmembrane</keyword>
<evidence type="ECO:0008006" key="4">
    <source>
        <dbReference type="Google" id="ProtNLM"/>
    </source>
</evidence>